<feature type="compositionally biased region" description="Basic and acidic residues" evidence="1">
    <location>
        <begin position="10"/>
        <end position="19"/>
    </location>
</feature>
<sequence length="113" mass="12616">MADRTMPTRVTREAYKAKQEPVPCRKSIQSEVPKATKSKDVAQALKLASGSKGKKVVEEQPMEAVEEMEAGRSSTPSSIQIHLQDESRQEAILFCKIPHMSLNDNYLSLKEDV</sequence>
<dbReference type="EMBL" id="JAVYJV010000018">
    <property type="protein sequence ID" value="KAK4348095.1"/>
    <property type="molecule type" value="Genomic_DNA"/>
</dbReference>
<reference evidence="2" key="1">
    <citation type="submission" date="2023-12" db="EMBL/GenBank/DDBJ databases">
        <title>Genome assembly of Anisodus tanguticus.</title>
        <authorList>
            <person name="Wang Y.-J."/>
        </authorList>
    </citation>
    <scope>NUCLEOTIDE SEQUENCE</scope>
    <source>
        <strain evidence="2">KB-2021</strain>
        <tissue evidence="2">Leaf</tissue>
    </source>
</reference>
<organism evidence="2 3">
    <name type="scientific">Anisodus tanguticus</name>
    <dbReference type="NCBI Taxonomy" id="243964"/>
    <lineage>
        <taxon>Eukaryota</taxon>
        <taxon>Viridiplantae</taxon>
        <taxon>Streptophyta</taxon>
        <taxon>Embryophyta</taxon>
        <taxon>Tracheophyta</taxon>
        <taxon>Spermatophyta</taxon>
        <taxon>Magnoliopsida</taxon>
        <taxon>eudicotyledons</taxon>
        <taxon>Gunneridae</taxon>
        <taxon>Pentapetalae</taxon>
        <taxon>asterids</taxon>
        <taxon>lamiids</taxon>
        <taxon>Solanales</taxon>
        <taxon>Solanaceae</taxon>
        <taxon>Solanoideae</taxon>
        <taxon>Hyoscyameae</taxon>
        <taxon>Anisodus</taxon>
    </lineage>
</organism>
<evidence type="ECO:0000256" key="1">
    <source>
        <dbReference type="SAM" id="MobiDB-lite"/>
    </source>
</evidence>
<evidence type="ECO:0000313" key="2">
    <source>
        <dbReference type="EMBL" id="KAK4348095.1"/>
    </source>
</evidence>
<evidence type="ECO:0000313" key="3">
    <source>
        <dbReference type="Proteomes" id="UP001291623"/>
    </source>
</evidence>
<name>A0AAE1R9N7_9SOLA</name>
<keyword evidence="3" id="KW-1185">Reference proteome</keyword>
<feature type="region of interest" description="Disordered" evidence="1">
    <location>
        <begin position="1"/>
        <end position="35"/>
    </location>
</feature>
<comment type="caution">
    <text evidence="2">The sequence shown here is derived from an EMBL/GenBank/DDBJ whole genome shotgun (WGS) entry which is preliminary data.</text>
</comment>
<gene>
    <name evidence="2" type="ORF">RND71_034434</name>
</gene>
<dbReference type="Proteomes" id="UP001291623">
    <property type="component" value="Unassembled WGS sequence"/>
</dbReference>
<protein>
    <submittedName>
        <fullName evidence="2">Uncharacterized protein</fullName>
    </submittedName>
</protein>
<proteinExistence type="predicted"/>
<dbReference type="AlphaFoldDB" id="A0AAE1R9N7"/>
<accession>A0AAE1R9N7</accession>